<dbReference type="GO" id="GO:0016020">
    <property type="term" value="C:membrane"/>
    <property type="evidence" value="ECO:0007669"/>
    <property type="project" value="TreeGrafter"/>
</dbReference>
<feature type="domain" description="FAD-binding PCMH-type" evidence="4">
    <location>
        <begin position="1"/>
        <end position="88"/>
    </location>
</feature>
<dbReference type="STRING" id="1287681.M7T1T3"/>
<evidence type="ECO:0000259" key="4">
    <source>
        <dbReference type="PROSITE" id="PS51387"/>
    </source>
</evidence>
<dbReference type="SUPFAM" id="SSF56176">
    <property type="entry name" value="FAD-binding/transporter-associated domain-like"/>
    <property type="match status" value="1"/>
</dbReference>
<keyword evidence="1" id="KW-0285">Flavoprotein</keyword>
<evidence type="ECO:0000256" key="2">
    <source>
        <dbReference type="ARBA" id="ARBA00022827"/>
    </source>
</evidence>
<dbReference type="PROSITE" id="PS51387">
    <property type="entry name" value="FAD_PCMH"/>
    <property type="match status" value="1"/>
</dbReference>
<dbReference type="EMBL" id="KB705777">
    <property type="protein sequence ID" value="EMR70808.1"/>
    <property type="molecule type" value="Genomic_DNA"/>
</dbReference>
<dbReference type="GO" id="GO:0005737">
    <property type="term" value="C:cytoplasm"/>
    <property type="evidence" value="ECO:0007669"/>
    <property type="project" value="TreeGrafter"/>
</dbReference>
<dbReference type="OrthoDB" id="415825at2759"/>
<dbReference type="KEGG" id="ela:UCREL1_2151"/>
<keyword evidence="6" id="KW-1185">Reference proteome</keyword>
<organism evidence="5 6">
    <name type="scientific">Eutypa lata (strain UCR-EL1)</name>
    <name type="common">Grapevine dieback disease fungus</name>
    <name type="synonym">Eutypa armeniacae</name>
    <dbReference type="NCBI Taxonomy" id="1287681"/>
    <lineage>
        <taxon>Eukaryota</taxon>
        <taxon>Fungi</taxon>
        <taxon>Dikarya</taxon>
        <taxon>Ascomycota</taxon>
        <taxon>Pezizomycotina</taxon>
        <taxon>Sordariomycetes</taxon>
        <taxon>Xylariomycetidae</taxon>
        <taxon>Xylariales</taxon>
        <taxon>Diatrypaceae</taxon>
        <taxon>Eutypa</taxon>
    </lineage>
</organism>
<accession>M7T1T3</accession>
<dbReference type="GO" id="GO:0000246">
    <property type="term" value="F:Delta24(24-1) sterol reductase activity"/>
    <property type="evidence" value="ECO:0007669"/>
    <property type="project" value="TreeGrafter"/>
</dbReference>
<keyword evidence="2" id="KW-0274">FAD</keyword>
<gene>
    <name evidence="5" type="ORF">UCREL1_2151</name>
</gene>
<dbReference type="eggNOG" id="KOG1262">
    <property type="taxonomic scope" value="Eukaryota"/>
</dbReference>
<dbReference type="OMA" id="RATIPMN"/>
<proteinExistence type="predicted"/>
<dbReference type="AlphaFoldDB" id="M7T1T3"/>
<evidence type="ECO:0000256" key="1">
    <source>
        <dbReference type="ARBA" id="ARBA00022630"/>
    </source>
</evidence>
<name>M7T1T3_EUTLA</name>
<reference evidence="6" key="1">
    <citation type="journal article" date="2013" name="Genome Announc.">
        <title>Draft genome sequence of the grapevine dieback fungus Eutypa lata UCR-EL1.</title>
        <authorList>
            <person name="Blanco-Ulate B."/>
            <person name="Rolshausen P.E."/>
            <person name="Cantu D."/>
        </authorList>
    </citation>
    <scope>NUCLEOTIDE SEQUENCE [LARGE SCALE GENOMIC DNA]</scope>
    <source>
        <strain evidence="6">UCR-EL1</strain>
    </source>
</reference>
<dbReference type="PANTHER" id="PTHR10801">
    <property type="entry name" value="24-DEHYDROCHOLESTEROL REDUCTASE"/>
    <property type="match status" value="1"/>
</dbReference>
<dbReference type="HOGENOM" id="CLU_025883_0_0_1"/>
<evidence type="ECO:0000256" key="3">
    <source>
        <dbReference type="ARBA" id="ARBA00023002"/>
    </source>
</evidence>
<evidence type="ECO:0000313" key="6">
    <source>
        <dbReference type="Proteomes" id="UP000012174"/>
    </source>
</evidence>
<protein>
    <submittedName>
        <fullName evidence="5">Putative fad binding domain protein</fullName>
    </submittedName>
</protein>
<dbReference type="GO" id="GO:0008202">
    <property type="term" value="P:steroid metabolic process"/>
    <property type="evidence" value="ECO:0007669"/>
    <property type="project" value="TreeGrafter"/>
</dbReference>
<dbReference type="InterPro" id="IPR040165">
    <property type="entry name" value="Diminuto-like"/>
</dbReference>
<dbReference type="Gene3D" id="3.30.465.10">
    <property type="match status" value="1"/>
</dbReference>
<dbReference type="SUPFAM" id="SSF55103">
    <property type="entry name" value="FAD-linked oxidases, C-terminal domain"/>
    <property type="match status" value="1"/>
</dbReference>
<dbReference type="PANTHER" id="PTHR10801:SF0">
    <property type="entry name" value="DELTA(24)-STEROL REDUCTASE"/>
    <property type="match status" value="1"/>
</dbReference>
<evidence type="ECO:0000313" key="5">
    <source>
        <dbReference type="EMBL" id="EMR70808.1"/>
    </source>
</evidence>
<dbReference type="Proteomes" id="UP000012174">
    <property type="component" value="Unassembled WGS sequence"/>
</dbReference>
<keyword evidence="3" id="KW-0560">Oxidoreductase</keyword>
<dbReference type="InterPro" id="IPR016166">
    <property type="entry name" value="FAD-bd_PCMH"/>
</dbReference>
<dbReference type="InterPro" id="IPR016164">
    <property type="entry name" value="FAD-linked_Oxase-like_C"/>
</dbReference>
<dbReference type="InterPro" id="IPR016169">
    <property type="entry name" value="FAD-bd_PCMH_sub2"/>
</dbReference>
<sequence>MKENLIPPVVMELPAITVGGGFSGMAGESSCFRHGPFDSIVNSIEIVLGNGDIVKASRTEKPDLFWGAVCAFGTMGVVTLVELQLRDAKGFVELTHYPLSNFPAATSKIQEETKKQVIDFVDAIAFSQEAIVVCSGRLVDAVPTGTAPRRYTGRSDSWFYLDVQKRTKNGTKQVTDYIPVVDYFFRWDRGAFWVAKYAFRYFLTPFNRITRFLLDKFLHAKVMYHALHKSGLSDSYIIQDVGVPYEAVDEFQNWLHQNLNIYPLWLCPIRIRRDALDSQHGLHADFADPSTPETLLNFGVWGPGSRNYDDFVRQNRAIEQKVQDLGGKKTLYAANYYTEDEFWAVYNKSRYDAVREKYHASWLPNVHDKVIVDEVAKQKAIDASRLPNRLRNVQPIQGFYGVYKAWRGGDYLLQSKKNAPQGTSKKEG</sequence>
<dbReference type="InterPro" id="IPR036318">
    <property type="entry name" value="FAD-bd_PCMH-like_sf"/>
</dbReference>
<dbReference type="GO" id="GO:0071949">
    <property type="term" value="F:FAD binding"/>
    <property type="evidence" value="ECO:0007669"/>
    <property type="project" value="InterPro"/>
</dbReference>